<sequence length="67" mass="7610">MCIEHPGAHWKLQCRRRLYLDALVLSDVPHPASLIKRQYWALKPPTPQGVDAARPHRTPHPSALTPL</sequence>
<evidence type="ECO:0000313" key="3">
    <source>
        <dbReference type="Proteomes" id="UP000298030"/>
    </source>
</evidence>
<dbReference type="EMBL" id="QPFP01000021">
    <property type="protein sequence ID" value="TEB30769.1"/>
    <property type="molecule type" value="Genomic_DNA"/>
</dbReference>
<dbReference type="AlphaFoldDB" id="A0A4Y7TB15"/>
<comment type="caution">
    <text evidence="2">The sequence shown here is derived from an EMBL/GenBank/DDBJ whole genome shotgun (WGS) entry which is preliminary data.</text>
</comment>
<keyword evidence="3" id="KW-1185">Reference proteome</keyword>
<organism evidence="2 3">
    <name type="scientific">Coprinellus micaceus</name>
    <name type="common">Glistening ink-cap mushroom</name>
    <name type="synonym">Coprinus micaceus</name>
    <dbReference type="NCBI Taxonomy" id="71717"/>
    <lineage>
        <taxon>Eukaryota</taxon>
        <taxon>Fungi</taxon>
        <taxon>Dikarya</taxon>
        <taxon>Basidiomycota</taxon>
        <taxon>Agaricomycotina</taxon>
        <taxon>Agaricomycetes</taxon>
        <taxon>Agaricomycetidae</taxon>
        <taxon>Agaricales</taxon>
        <taxon>Agaricineae</taxon>
        <taxon>Psathyrellaceae</taxon>
        <taxon>Coprinellus</taxon>
    </lineage>
</organism>
<feature type="region of interest" description="Disordered" evidence="1">
    <location>
        <begin position="46"/>
        <end position="67"/>
    </location>
</feature>
<dbReference type="Proteomes" id="UP000298030">
    <property type="component" value="Unassembled WGS sequence"/>
</dbReference>
<gene>
    <name evidence="2" type="ORF">FA13DRAFT_494023</name>
</gene>
<evidence type="ECO:0000256" key="1">
    <source>
        <dbReference type="SAM" id="MobiDB-lite"/>
    </source>
</evidence>
<proteinExistence type="predicted"/>
<evidence type="ECO:0000313" key="2">
    <source>
        <dbReference type="EMBL" id="TEB30769.1"/>
    </source>
</evidence>
<reference evidence="2 3" key="1">
    <citation type="journal article" date="2019" name="Nat. Ecol. Evol.">
        <title>Megaphylogeny resolves global patterns of mushroom evolution.</title>
        <authorList>
            <person name="Varga T."/>
            <person name="Krizsan K."/>
            <person name="Foldi C."/>
            <person name="Dima B."/>
            <person name="Sanchez-Garcia M."/>
            <person name="Sanchez-Ramirez S."/>
            <person name="Szollosi G.J."/>
            <person name="Szarkandi J.G."/>
            <person name="Papp V."/>
            <person name="Albert L."/>
            <person name="Andreopoulos W."/>
            <person name="Angelini C."/>
            <person name="Antonin V."/>
            <person name="Barry K.W."/>
            <person name="Bougher N.L."/>
            <person name="Buchanan P."/>
            <person name="Buyck B."/>
            <person name="Bense V."/>
            <person name="Catcheside P."/>
            <person name="Chovatia M."/>
            <person name="Cooper J."/>
            <person name="Damon W."/>
            <person name="Desjardin D."/>
            <person name="Finy P."/>
            <person name="Geml J."/>
            <person name="Haridas S."/>
            <person name="Hughes K."/>
            <person name="Justo A."/>
            <person name="Karasinski D."/>
            <person name="Kautmanova I."/>
            <person name="Kiss B."/>
            <person name="Kocsube S."/>
            <person name="Kotiranta H."/>
            <person name="LaButti K.M."/>
            <person name="Lechner B.E."/>
            <person name="Liimatainen K."/>
            <person name="Lipzen A."/>
            <person name="Lukacs Z."/>
            <person name="Mihaltcheva S."/>
            <person name="Morgado L.N."/>
            <person name="Niskanen T."/>
            <person name="Noordeloos M.E."/>
            <person name="Ohm R.A."/>
            <person name="Ortiz-Santana B."/>
            <person name="Ovrebo C."/>
            <person name="Racz N."/>
            <person name="Riley R."/>
            <person name="Savchenko A."/>
            <person name="Shiryaev A."/>
            <person name="Soop K."/>
            <person name="Spirin V."/>
            <person name="Szebenyi C."/>
            <person name="Tomsovsky M."/>
            <person name="Tulloss R.E."/>
            <person name="Uehling J."/>
            <person name="Grigoriev I.V."/>
            <person name="Vagvolgyi C."/>
            <person name="Papp T."/>
            <person name="Martin F.M."/>
            <person name="Miettinen O."/>
            <person name="Hibbett D.S."/>
            <person name="Nagy L.G."/>
        </authorList>
    </citation>
    <scope>NUCLEOTIDE SEQUENCE [LARGE SCALE GENOMIC DNA]</scope>
    <source>
        <strain evidence="2 3">FP101781</strain>
    </source>
</reference>
<protein>
    <submittedName>
        <fullName evidence="2">Uncharacterized protein</fullName>
    </submittedName>
</protein>
<accession>A0A4Y7TB15</accession>
<name>A0A4Y7TB15_COPMI</name>